<keyword evidence="2" id="KW-1185">Reference proteome</keyword>
<evidence type="ECO:0000313" key="2">
    <source>
        <dbReference type="Proteomes" id="UP000838412"/>
    </source>
</evidence>
<reference evidence="1" key="1">
    <citation type="submission" date="2022-01" db="EMBL/GenBank/DDBJ databases">
        <authorList>
            <person name="Braso-Vives M."/>
        </authorList>
    </citation>
    <scope>NUCLEOTIDE SEQUENCE</scope>
</reference>
<name>A0A8J9ZXA9_BRALA</name>
<gene>
    <name evidence="1" type="primary">Hypp2796</name>
    <name evidence="1" type="ORF">BLAG_LOCUS18456</name>
</gene>
<sequence length="92" mass="10397">MANTNLSFNAIHVIRLVGVIYIWTNHPENETVPSWRRVGWVRERAMTVPPREVRGGVNSQETPADMHAAPLPLPPHLHRLVFSSGFPVRVVL</sequence>
<accession>A0A8J9ZXA9</accession>
<organism evidence="1 2">
    <name type="scientific">Branchiostoma lanceolatum</name>
    <name type="common">Common lancelet</name>
    <name type="synonym">Amphioxus lanceolatum</name>
    <dbReference type="NCBI Taxonomy" id="7740"/>
    <lineage>
        <taxon>Eukaryota</taxon>
        <taxon>Metazoa</taxon>
        <taxon>Chordata</taxon>
        <taxon>Cephalochordata</taxon>
        <taxon>Leptocardii</taxon>
        <taxon>Amphioxiformes</taxon>
        <taxon>Branchiostomatidae</taxon>
        <taxon>Branchiostoma</taxon>
    </lineage>
</organism>
<dbReference type="Proteomes" id="UP000838412">
    <property type="component" value="Chromosome 4"/>
</dbReference>
<proteinExistence type="predicted"/>
<protein>
    <submittedName>
        <fullName evidence="1">Hypp2796 protein</fullName>
    </submittedName>
</protein>
<dbReference type="AlphaFoldDB" id="A0A8J9ZXA9"/>
<evidence type="ECO:0000313" key="1">
    <source>
        <dbReference type="EMBL" id="CAH1263919.1"/>
    </source>
</evidence>
<dbReference type="EMBL" id="OV696689">
    <property type="protein sequence ID" value="CAH1263919.1"/>
    <property type="molecule type" value="Genomic_DNA"/>
</dbReference>